<feature type="domain" description="Imm-5-like" evidence="1">
    <location>
        <begin position="16"/>
        <end position="130"/>
    </location>
</feature>
<evidence type="ECO:0000313" key="2">
    <source>
        <dbReference type="EMBL" id="MBB4743374.1"/>
    </source>
</evidence>
<keyword evidence="3" id="KW-1185">Reference proteome</keyword>
<name>A0A7W7MAS0_9ACTN</name>
<sequence length="181" mass="18616">MTENAATVPLTLDELRAVTGFAVACARPALEIYEHACPGDPRPRAAIEAAEQFAGGAKRTRLLRDCAFAAHRAAQEARDAGRAAAHDAARAAGHTCGAAFLHPLAKPTQVIHILGAAASAARAIELTSGDPAAALAEAGKLASPVVIDVLRRYPAAPEGGGRVGELVRSLDTALRTSQSRT</sequence>
<dbReference type="Proteomes" id="UP000546162">
    <property type="component" value="Unassembled WGS sequence"/>
</dbReference>
<dbReference type="RefSeq" id="WP_185043658.1">
    <property type="nucleotide sequence ID" value="NZ_BAABFG010000005.1"/>
</dbReference>
<evidence type="ECO:0000259" key="1">
    <source>
        <dbReference type="Pfam" id="PF21805"/>
    </source>
</evidence>
<dbReference type="EMBL" id="JACHNB010000001">
    <property type="protein sequence ID" value="MBB4743374.1"/>
    <property type="molecule type" value="Genomic_DNA"/>
</dbReference>
<protein>
    <recommendedName>
        <fullName evidence="1">Imm-5-like domain-containing protein</fullName>
    </recommendedName>
</protein>
<organism evidence="2 3">
    <name type="scientific">Actinoplanes octamycinicus</name>
    <dbReference type="NCBI Taxonomy" id="135948"/>
    <lineage>
        <taxon>Bacteria</taxon>
        <taxon>Bacillati</taxon>
        <taxon>Actinomycetota</taxon>
        <taxon>Actinomycetes</taxon>
        <taxon>Micromonosporales</taxon>
        <taxon>Micromonosporaceae</taxon>
        <taxon>Actinoplanes</taxon>
    </lineage>
</organism>
<accession>A0A7W7MAS0</accession>
<dbReference type="AlphaFoldDB" id="A0A7W7MAS0"/>
<dbReference type="InterPro" id="IPR048667">
    <property type="entry name" value="Imm5-like"/>
</dbReference>
<dbReference type="Pfam" id="PF21805">
    <property type="entry name" value="Imm5_like"/>
    <property type="match status" value="1"/>
</dbReference>
<gene>
    <name evidence="2" type="ORF">BJY16_006833</name>
</gene>
<proteinExistence type="predicted"/>
<reference evidence="2 3" key="1">
    <citation type="submission" date="2020-08" db="EMBL/GenBank/DDBJ databases">
        <title>Sequencing the genomes of 1000 actinobacteria strains.</title>
        <authorList>
            <person name="Klenk H.-P."/>
        </authorList>
    </citation>
    <scope>NUCLEOTIDE SEQUENCE [LARGE SCALE GENOMIC DNA]</scope>
    <source>
        <strain evidence="2 3">DSM 45809</strain>
    </source>
</reference>
<evidence type="ECO:0000313" key="3">
    <source>
        <dbReference type="Proteomes" id="UP000546162"/>
    </source>
</evidence>
<comment type="caution">
    <text evidence="2">The sequence shown here is derived from an EMBL/GenBank/DDBJ whole genome shotgun (WGS) entry which is preliminary data.</text>
</comment>